<sequence>MKLSFDDLHKAFESRVRLGIMSALAVNDTLDFTSLKEFLDVTDGNLATHIKKLEKENFIGIKKSFIDNKPNTRYYMTKEGKKAFADYLGLMEQIIKSQK</sequence>
<dbReference type="CDD" id="cd00090">
    <property type="entry name" value="HTH_ARSR"/>
    <property type="match status" value="1"/>
</dbReference>
<dbReference type="InterPro" id="IPR027395">
    <property type="entry name" value="WH_DNA-bd_dom"/>
</dbReference>
<evidence type="ECO:0000313" key="3">
    <source>
        <dbReference type="Proteomes" id="UP001165366"/>
    </source>
</evidence>
<dbReference type="Gene3D" id="1.10.10.10">
    <property type="entry name" value="Winged helix-like DNA-binding domain superfamily/Winged helix DNA-binding domain"/>
    <property type="match status" value="1"/>
</dbReference>
<comment type="caution">
    <text evidence="2">The sequence shown here is derived from an EMBL/GenBank/DDBJ whole genome shotgun (WGS) entry which is preliminary data.</text>
</comment>
<protein>
    <submittedName>
        <fullName evidence="2">Transcriptional regulator</fullName>
    </submittedName>
</protein>
<reference evidence="2" key="1">
    <citation type="submission" date="2022-01" db="EMBL/GenBank/DDBJ databases">
        <authorList>
            <person name="Wang Y."/>
        </authorList>
    </citation>
    <scope>NUCLEOTIDE SEQUENCE</scope>
    <source>
        <strain evidence="2">WB101</strain>
    </source>
</reference>
<feature type="domain" description="Winged helix DNA-binding" evidence="1">
    <location>
        <begin position="16"/>
        <end position="95"/>
    </location>
</feature>
<dbReference type="Proteomes" id="UP001165366">
    <property type="component" value="Unassembled WGS sequence"/>
</dbReference>
<gene>
    <name evidence="2" type="ORF">L6773_09585</name>
</gene>
<proteinExistence type="predicted"/>
<dbReference type="RefSeq" id="WP_237853779.1">
    <property type="nucleotide sequence ID" value="NZ_JAKLWS010000010.1"/>
</dbReference>
<accession>A0ABS9KDC2</accession>
<keyword evidence="3" id="KW-1185">Reference proteome</keyword>
<dbReference type="InterPro" id="IPR036390">
    <property type="entry name" value="WH_DNA-bd_sf"/>
</dbReference>
<dbReference type="InterPro" id="IPR036388">
    <property type="entry name" value="WH-like_DNA-bd_sf"/>
</dbReference>
<dbReference type="Pfam" id="PF13601">
    <property type="entry name" value="HTH_34"/>
    <property type="match status" value="1"/>
</dbReference>
<dbReference type="InterPro" id="IPR011991">
    <property type="entry name" value="ArsR-like_HTH"/>
</dbReference>
<evidence type="ECO:0000259" key="1">
    <source>
        <dbReference type="Pfam" id="PF13601"/>
    </source>
</evidence>
<evidence type="ECO:0000313" key="2">
    <source>
        <dbReference type="EMBL" id="MCG2588817.1"/>
    </source>
</evidence>
<dbReference type="PANTHER" id="PTHR37318">
    <property type="entry name" value="BSL7504 PROTEIN"/>
    <property type="match status" value="1"/>
</dbReference>
<dbReference type="SUPFAM" id="SSF46785">
    <property type="entry name" value="Winged helix' DNA-binding domain"/>
    <property type="match status" value="1"/>
</dbReference>
<organism evidence="2 3">
    <name type="scientific">Rhodohalobacter sulfatireducens</name>
    <dbReference type="NCBI Taxonomy" id="2911366"/>
    <lineage>
        <taxon>Bacteria</taxon>
        <taxon>Pseudomonadati</taxon>
        <taxon>Balneolota</taxon>
        <taxon>Balneolia</taxon>
        <taxon>Balneolales</taxon>
        <taxon>Balneolaceae</taxon>
        <taxon>Rhodohalobacter</taxon>
    </lineage>
</organism>
<dbReference type="EMBL" id="JAKLWS010000010">
    <property type="protein sequence ID" value="MCG2588817.1"/>
    <property type="molecule type" value="Genomic_DNA"/>
</dbReference>
<dbReference type="PANTHER" id="PTHR37318:SF1">
    <property type="entry name" value="BSL7504 PROTEIN"/>
    <property type="match status" value="1"/>
</dbReference>
<name>A0ABS9KDC2_9BACT</name>
<reference evidence="2" key="2">
    <citation type="submission" date="2024-05" db="EMBL/GenBank/DDBJ databases">
        <title>Rhodohalobacter halophilus gen. nov., sp. nov., a moderately halophilic member of the family Balneolaceae.</title>
        <authorList>
            <person name="Xia J."/>
        </authorList>
    </citation>
    <scope>NUCLEOTIDE SEQUENCE</scope>
    <source>
        <strain evidence="2">WB101</strain>
    </source>
</reference>